<evidence type="ECO:0000313" key="2">
    <source>
        <dbReference type="Proteomes" id="UP000492821"/>
    </source>
</evidence>
<dbReference type="AlphaFoldDB" id="A0A7E4V5M7"/>
<keyword evidence="1" id="KW-0175">Coiled coil</keyword>
<evidence type="ECO:0000313" key="3">
    <source>
        <dbReference type="WBParaSite" id="Pan_g16922.t1"/>
    </source>
</evidence>
<reference evidence="2" key="1">
    <citation type="journal article" date="2013" name="Genetics">
        <title>The draft genome and transcriptome of Panagrellus redivivus are shaped by the harsh demands of a free-living lifestyle.</title>
        <authorList>
            <person name="Srinivasan J."/>
            <person name="Dillman A.R."/>
            <person name="Macchietto M.G."/>
            <person name="Heikkinen L."/>
            <person name="Lakso M."/>
            <person name="Fracchia K.M."/>
            <person name="Antoshechkin I."/>
            <person name="Mortazavi A."/>
            <person name="Wong G."/>
            <person name="Sternberg P.W."/>
        </authorList>
    </citation>
    <scope>NUCLEOTIDE SEQUENCE [LARGE SCALE GENOMIC DNA]</scope>
    <source>
        <strain evidence="2">MT8872</strain>
    </source>
</reference>
<dbReference type="WBParaSite" id="Pan_g16922.t1">
    <property type="protein sequence ID" value="Pan_g16922.t1"/>
    <property type="gene ID" value="Pan_g16922"/>
</dbReference>
<accession>A0A7E4V5M7</accession>
<evidence type="ECO:0000256" key="1">
    <source>
        <dbReference type="SAM" id="Coils"/>
    </source>
</evidence>
<dbReference type="Proteomes" id="UP000492821">
    <property type="component" value="Unassembled WGS sequence"/>
</dbReference>
<proteinExistence type="predicted"/>
<reference evidence="3" key="2">
    <citation type="submission" date="2020-10" db="UniProtKB">
        <authorList>
            <consortium name="WormBaseParasite"/>
        </authorList>
    </citation>
    <scope>IDENTIFICATION</scope>
</reference>
<protein>
    <submittedName>
        <fullName evidence="3">PUB domain-containing protein</fullName>
    </submittedName>
</protein>
<keyword evidence="2" id="KW-1185">Reference proteome</keyword>
<sequence>MGEELKRLRRRNASLPAEAEDANQKIATLTAEVEDSKKKIATLEERLAVFETKEAQVAAVASRHLEFRNQSRRQFQRFWIIVLIIFHVAVVHNCTRTNPWIPRSEGYCEDASHLLSTFEFRPSYCQNFRLVVHNLIAFGYQQVSGYAQQQSDHILAIFNSYWIKDD</sequence>
<name>A0A7E4V5M7_PANRE</name>
<organism evidence="2 3">
    <name type="scientific">Panagrellus redivivus</name>
    <name type="common">Microworm</name>
    <dbReference type="NCBI Taxonomy" id="6233"/>
    <lineage>
        <taxon>Eukaryota</taxon>
        <taxon>Metazoa</taxon>
        <taxon>Ecdysozoa</taxon>
        <taxon>Nematoda</taxon>
        <taxon>Chromadorea</taxon>
        <taxon>Rhabditida</taxon>
        <taxon>Tylenchina</taxon>
        <taxon>Panagrolaimomorpha</taxon>
        <taxon>Panagrolaimoidea</taxon>
        <taxon>Panagrolaimidae</taxon>
        <taxon>Panagrellus</taxon>
    </lineage>
</organism>
<feature type="coiled-coil region" evidence="1">
    <location>
        <begin position="5"/>
        <end position="53"/>
    </location>
</feature>